<dbReference type="AlphaFoldDB" id="A0A8K0JH51"/>
<proteinExistence type="predicted"/>
<dbReference type="InterPro" id="IPR029068">
    <property type="entry name" value="Glyas_Bleomycin-R_OHBP_Dase"/>
</dbReference>
<evidence type="ECO:0000259" key="1">
    <source>
        <dbReference type="Pfam" id="PF00903"/>
    </source>
</evidence>
<dbReference type="Pfam" id="PF00903">
    <property type="entry name" value="Glyoxalase"/>
    <property type="match status" value="1"/>
</dbReference>
<name>A0A8K0JH51_9TREE</name>
<keyword evidence="3" id="KW-1185">Reference proteome</keyword>
<organism evidence="2 3">
    <name type="scientific">Filobasidium floriforme</name>
    <dbReference type="NCBI Taxonomy" id="5210"/>
    <lineage>
        <taxon>Eukaryota</taxon>
        <taxon>Fungi</taxon>
        <taxon>Dikarya</taxon>
        <taxon>Basidiomycota</taxon>
        <taxon>Agaricomycotina</taxon>
        <taxon>Tremellomycetes</taxon>
        <taxon>Filobasidiales</taxon>
        <taxon>Filobasidiaceae</taxon>
        <taxon>Filobasidium</taxon>
    </lineage>
</organism>
<dbReference type="Gene3D" id="3.10.180.10">
    <property type="entry name" value="2,3-Dihydroxybiphenyl 1,2-Dioxygenase, domain 1"/>
    <property type="match status" value="1"/>
</dbReference>
<comment type="caution">
    <text evidence="2">The sequence shown here is derived from an EMBL/GenBank/DDBJ whole genome shotgun (WGS) entry which is preliminary data.</text>
</comment>
<reference evidence="2" key="1">
    <citation type="submission" date="2020-04" db="EMBL/GenBank/DDBJ databases">
        <title>Analysis of mating type loci in Filobasidium floriforme.</title>
        <authorList>
            <person name="Nowrousian M."/>
        </authorList>
    </citation>
    <scope>NUCLEOTIDE SEQUENCE</scope>
    <source>
        <strain evidence="2">CBS 6242</strain>
    </source>
</reference>
<sequence>MSGCSEVCFGLSLMETHLEQNSPINVSTQVKQSFVKLCFTVPDIAATVKHLKSQGAKFLLELEDRDTEGVCCKFLGCDHPDNGKDRMLWDAAEGVAFVEDPNGYLIEIVAMDPTVVVVK</sequence>
<dbReference type="EMBL" id="JABELV010000172">
    <property type="protein sequence ID" value="KAG7528664.1"/>
    <property type="molecule type" value="Genomic_DNA"/>
</dbReference>
<dbReference type="SUPFAM" id="SSF54593">
    <property type="entry name" value="Glyoxalase/Bleomycin resistance protein/Dihydroxybiphenyl dioxygenase"/>
    <property type="match status" value="1"/>
</dbReference>
<dbReference type="Proteomes" id="UP000812966">
    <property type="component" value="Unassembled WGS sequence"/>
</dbReference>
<protein>
    <recommendedName>
        <fullName evidence="1">Glyoxalase/fosfomycin resistance/dioxygenase domain-containing protein</fullName>
    </recommendedName>
</protein>
<evidence type="ECO:0000313" key="3">
    <source>
        <dbReference type="Proteomes" id="UP000812966"/>
    </source>
</evidence>
<feature type="domain" description="Glyoxalase/fosfomycin resistance/dioxygenase" evidence="1">
    <location>
        <begin position="25"/>
        <end position="108"/>
    </location>
</feature>
<accession>A0A8K0JH51</accession>
<dbReference type="InterPro" id="IPR004360">
    <property type="entry name" value="Glyas_Fos-R_dOase_dom"/>
</dbReference>
<evidence type="ECO:0000313" key="2">
    <source>
        <dbReference type="EMBL" id="KAG7528664.1"/>
    </source>
</evidence>
<gene>
    <name evidence="2" type="ORF">FFLO_05995</name>
</gene>